<dbReference type="PROSITE" id="PS50853">
    <property type="entry name" value="FN3"/>
    <property type="match status" value="1"/>
</dbReference>
<dbReference type="EMBL" id="CAAE01015039">
    <property type="protein sequence ID" value="CAG11596.1"/>
    <property type="molecule type" value="Genomic_DNA"/>
</dbReference>
<dbReference type="GO" id="GO:0004896">
    <property type="term" value="F:cytokine receptor activity"/>
    <property type="evidence" value="ECO:0007669"/>
    <property type="project" value="TreeGrafter"/>
</dbReference>
<organism evidence="10">
    <name type="scientific">Tetraodon nigroviridis</name>
    <name type="common">Spotted green pufferfish</name>
    <name type="synonym">Chelonodon nigroviridis</name>
    <dbReference type="NCBI Taxonomy" id="99883"/>
    <lineage>
        <taxon>Eukaryota</taxon>
        <taxon>Metazoa</taxon>
        <taxon>Chordata</taxon>
        <taxon>Craniata</taxon>
        <taxon>Vertebrata</taxon>
        <taxon>Euteleostomi</taxon>
        <taxon>Actinopterygii</taxon>
        <taxon>Neopterygii</taxon>
        <taxon>Teleostei</taxon>
        <taxon>Neoteleostei</taxon>
        <taxon>Acanthomorphata</taxon>
        <taxon>Eupercaria</taxon>
        <taxon>Tetraodontiformes</taxon>
        <taxon>Tetradontoidea</taxon>
        <taxon>Tetraodontidae</taxon>
        <taxon>Tetraodon</taxon>
    </lineage>
</organism>
<dbReference type="GO" id="GO:0030097">
    <property type="term" value="P:hemopoiesis"/>
    <property type="evidence" value="ECO:0007669"/>
    <property type="project" value="TreeGrafter"/>
</dbReference>
<evidence type="ECO:0000256" key="4">
    <source>
        <dbReference type="ARBA" id="ARBA00022989"/>
    </source>
</evidence>
<name>Q4RJ36_TETNG</name>
<reference evidence="10" key="2">
    <citation type="submission" date="2004-02" db="EMBL/GenBank/DDBJ databases">
        <authorList>
            <consortium name="Genoscope"/>
            <consortium name="Whitehead Institute Centre for Genome Research"/>
        </authorList>
    </citation>
    <scope>NUCLEOTIDE SEQUENCE</scope>
</reference>
<dbReference type="Gene3D" id="2.60.40.10">
    <property type="entry name" value="Immunoglobulins"/>
    <property type="match status" value="3"/>
</dbReference>
<dbReference type="SUPFAM" id="SSF49265">
    <property type="entry name" value="Fibronectin type III"/>
    <property type="match status" value="2"/>
</dbReference>
<proteinExistence type="predicted"/>
<comment type="caution">
    <text evidence="10">The sequence shown here is derived from an EMBL/GenBank/DDBJ whole genome shotgun (WGS) entry which is preliminary data.</text>
</comment>
<evidence type="ECO:0000256" key="3">
    <source>
        <dbReference type="ARBA" id="ARBA00022729"/>
    </source>
</evidence>
<dbReference type="PANTHER" id="PTHR23037">
    <property type="entry name" value="CYTOKINE RECEPTOR"/>
    <property type="match status" value="1"/>
</dbReference>
<evidence type="ECO:0000256" key="5">
    <source>
        <dbReference type="ARBA" id="ARBA00023136"/>
    </source>
</evidence>
<sequence length="567" mass="63212">MTSVAKEKELADGWQEAHSSAAADADSVSQGLACDVDSPVAWFPGIQRIDEKRENLTCDLQAHAQPLTLPDAGHMTVSLQPRAGGEQLGELPVKPAPPVNLSHVQTIEAQLILHWADPDFKTGIDYEVRYSPKSSHPAWQLKSVSGETRTSLDLKPSVNYTVQVRRSSQHHPPLWSSWSDSHHIFLDNVSYIPEKVVVRPGENVTVYCVFNDHSFNASAALWTLNFNQQLRPSQYRPVNQWVSQVTIRPSETGMYDLLQCTKEWTIPYSQVYVEGASINISCQTNGDIDAMDCKCNSTQLMNPTFRYRCADLSCDVMEEMERAGENVGHECPSHPECHSGKKCTIRPLRTNCYKLWLEVPSHLGPIRSKPVYLTPNDHVKPHPPTNVKATSRSSGALTVTWKPPNLPVGGLQCQFQYHSTSAFRAKPDWKVSRQHPLMFVVLLSAQMQHNRAIIHSSNLVTTDSTVTLKGHHCRSRRRCRSRGRRWRSRTRAPRLWCRCAASTPAALATGASGAKRWSPRLRTAAVISLVWSTACPPQDEEAGVEGCTKPKPVLLGQRTGLGHGQHL</sequence>
<evidence type="ECO:0000256" key="8">
    <source>
        <dbReference type="SAM" id="MobiDB-lite"/>
    </source>
</evidence>
<gene>
    <name evidence="10" type="ORF">GSTENG00033602001</name>
</gene>
<keyword evidence="7" id="KW-0325">Glycoprotein</keyword>
<dbReference type="OrthoDB" id="8964127at2759"/>
<dbReference type="InterPro" id="IPR003961">
    <property type="entry name" value="FN3_dom"/>
</dbReference>
<dbReference type="PANTHER" id="PTHR23037:SF27">
    <property type="entry name" value="INTERLEUKIN-7 RECEPTOR SUBUNIT ALPHA"/>
    <property type="match status" value="1"/>
</dbReference>
<dbReference type="InterPro" id="IPR036116">
    <property type="entry name" value="FN3_sf"/>
</dbReference>
<keyword evidence="3" id="KW-0732">Signal</keyword>
<dbReference type="AlphaFoldDB" id="Q4RJ36"/>
<evidence type="ECO:0000256" key="6">
    <source>
        <dbReference type="ARBA" id="ARBA00023170"/>
    </source>
</evidence>
<evidence type="ECO:0000256" key="2">
    <source>
        <dbReference type="ARBA" id="ARBA00022692"/>
    </source>
</evidence>
<keyword evidence="2" id="KW-0812">Transmembrane</keyword>
<feature type="region of interest" description="Disordered" evidence="8">
    <location>
        <begin position="376"/>
        <end position="395"/>
    </location>
</feature>
<evidence type="ECO:0000256" key="7">
    <source>
        <dbReference type="ARBA" id="ARBA00023180"/>
    </source>
</evidence>
<dbReference type="Pfam" id="PF18589">
    <property type="entry name" value="ObR_Ig"/>
    <property type="match status" value="1"/>
</dbReference>
<dbReference type="CDD" id="cd00063">
    <property type="entry name" value="FN3"/>
    <property type="match status" value="2"/>
</dbReference>
<comment type="subcellular location">
    <subcellularLocation>
        <location evidence="1">Membrane</location>
        <topology evidence="1">Single-pass type I membrane protein</topology>
    </subcellularLocation>
</comment>
<protein>
    <submittedName>
        <fullName evidence="10">(spotted green pufferfish) hypothetical protein</fullName>
    </submittedName>
</protein>
<evidence type="ECO:0000256" key="1">
    <source>
        <dbReference type="ARBA" id="ARBA00004479"/>
    </source>
</evidence>
<keyword evidence="4" id="KW-1133">Transmembrane helix</keyword>
<evidence type="ECO:0000259" key="9">
    <source>
        <dbReference type="PROSITE" id="PS50853"/>
    </source>
</evidence>
<dbReference type="GO" id="GO:0009897">
    <property type="term" value="C:external side of plasma membrane"/>
    <property type="evidence" value="ECO:0007669"/>
    <property type="project" value="TreeGrafter"/>
</dbReference>
<dbReference type="GO" id="GO:0046427">
    <property type="term" value="P:positive regulation of receptor signaling pathway via JAK-STAT"/>
    <property type="evidence" value="ECO:0007669"/>
    <property type="project" value="TreeGrafter"/>
</dbReference>
<accession>Q4RJ36</accession>
<dbReference type="InterPro" id="IPR041182">
    <property type="entry name" value="LEP-R_IGD"/>
</dbReference>
<keyword evidence="5" id="KW-0472">Membrane</keyword>
<reference evidence="10" key="1">
    <citation type="journal article" date="2004" name="Nature">
        <title>Genome duplication in the teleost fish Tetraodon nigroviridis reveals the early vertebrate proto-karyotype.</title>
        <authorList>
            <person name="Jaillon O."/>
            <person name="Aury J.-M."/>
            <person name="Brunet F."/>
            <person name="Petit J.-L."/>
            <person name="Stange-Thomann N."/>
            <person name="Mauceli E."/>
            <person name="Bouneau L."/>
            <person name="Fischer C."/>
            <person name="Ozouf-Costaz C."/>
            <person name="Bernot A."/>
            <person name="Nicaud S."/>
            <person name="Jaffe D."/>
            <person name="Fisher S."/>
            <person name="Lutfalla G."/>
            <person name="Dossat C."/>
            <person name="Segurens B."/>
            <person name="Dasilva C."/>
            <person name="Salanoubat M."/>
            <person name="Levy M."/>
            <person name="Boudet N."/>
            <person name="Castellano S."/>
            <person name="Anthouard V."/>
            <person name="Jubin C."/>
            <person name="Castelli V."/>
            <person name="Katinka M."/>
            <person name="Vacherie B."/>
            <person name="Biemont C."/>
            <person name="Skalli Z."/>
            <person name="Cattolico L."/>
            <person name="Poulain J."/>
            <person name="De Berardinis V."/>
            <person name="Cruaud C."/>
            <person name="Duprat S."/>
            <person name="Brottier P."/>
            <person name="Coutanceau J.-P."/>
            <person name="Gouzy J."/>
            <person name="Parra G."/>
            <person name="Lardier G."/>
            <person name="Chapple C."/>
            <person name="McKernan K.J."/>
            <person name="McEwan P."/>
            <person name="Bosak S."/>
            <person name="Kellis M."/>
            <person name="Volff J.-N."/>
            <person name="Guigo R."/>
            <person name="Zody M.C."/>
            <person name="Mesirov J."/>
            <person name="Lindblad-Toh K."/>
            <person name="Birren B."/>
            <person name="Nusbaum C."/>
            <person name="Kahn D."/>
            <person name="Robinson-Rechavi M."/>
            <person name="Laudet V."/>
            <person name="Schachter V."/>
            <person name="Quetier F."/>
            <person name="Saurin W."/>
            <person name="Scarpelli C."/>
            <person name="Wincker P."/>
            <person name="Lander E.S."/>
            <person name="Weissenbach J."/>
            <person name="Roest Crollius H."/>
        </authorList>
    </citation>
    <scope>NUCLEOTIDE SEQUENCE [LARGE SCALE GENOMIC DNA]</scope>
</reference>
<dbReference type="KEGG" id="tng:GSTEN00033602G001"/>
<dbReference type="SMART" id="SM00060">
    <property type="entry name" value="FN3"/>
    <property type="match status" value="2"/>
</dbReference>
<evidence type="ECO:0000313" key="10">
    <source>
        <dbReference type="EMBL" id="CAG11596.1"/>
    </source>
</evidence>
<dbReference type="InterPro" id="IPR013783">
    <property type="entry name" value="Ig-like_fold"/>
</dbReference>
<keyword evidence="6" id="KW-0675">Receptor</keyword>
<feature type="domain" description="Fibronectin type-III" evidence="9">
    <location>
        <begin position="97"/>
        <end position="189"/>
    </location>
</feature>